<dbReference type="CDD" id="cd00609">
    <property type="entry name" value="AAT_like"/>
    <property type="match status" value="1"/>
</dbReference>
<dbReference type="PANTHER" id="PTHR46383:SF1">
    <property type="entry name" value="ASPARTATE AMINOTRANSFERASE"/>
    <property type="match status" value="1"/>
</dbReference>
<dbReference type="AlphaFoldDB" id="A0A6F8ZGC3"/>
<dbReference type="InterPro" id="IPR015422">
    <property type="entry name" value="PyrdxlP-dep_Trfase_small"/>
</dbReference>
<dbReference type="Pfam" id="PF00155">
    <property type="entry name" value="Aminotran_1_2"/>
    <property type="match status" value="1"/>
</dbReference>
<evidence type="ECO:0000256" key="2">
    <source>
        <dbReference type="ARBA" id="ARBA00007441"/>
    </source>
</evidence>
<feature type="domain" description="Aminotransferase class I/classII large" evidence="7">
    <location>
        <begin position="31"/>
        <end position="388"/>
    </location>
</feature>
<reference evidence="8 9" key="1">
    <citation type="submission" date="2020-02" db="EMBL/GenBank/DDBJ databases">
        <authorList>
            <person name="Hogendoorn C."/>
        </authorList>
    </citation>
    <scope>NUCLEOTIDE SEQUENCE [LARGE SCALE GENOMIC DNA]</scope>
    <source>
        <strain evidence="8">R501</strain>
    </source>
</reference>
<dbReference type="PANTHER" id="PTHR46383">
    <property type="entry name" value="ASPARTATE AMINOTRANSFERASE"/>
    <property type="match status" value="1"/>
</dbReference>
<evidence type="ECO:0000259" key="7">
    <source>
        <dbReference type="Pfam" id="PF00155"/>
    </source>
</evidence>
<organism evidence="8 9">
    <name type="scientific">Candidatus Hydrogenisulfobacillus filiaventi</name>
    <dbReference type="NCBI Taxonomy" id="2707344"/>
    <lineage>
        <taxon>Bacteria</taxon>
        <taxon>Bacillati</taxon>
        <taxon>Bacillota</taxon>
        <taxon>Clostridia</taxon>
        <taxon>Eubacteriales</taxon>
        <taxon>Clostridiales Family XVII. Incertae Sedis</taxon>
        <taxon>Candidatus Hydrogenisulfobacillus</taxon>
    </lineage>
</organism>
<evidence type="ECO:0000256" key="3">
    <source>
        <dbReference type="ARBA" id="ARBA00022576"/>
    </source>
</evidence>
<dbReference type="GO" id="GO:0030170">
    <property type="term" value="F:pyridoxal phosphate binding"/>
    <property type="evidence" value="ECO:0007669"/>
    <property type="project" value="InterPro"/>
</dbReference>
<dbReference type="EC" id="2.6.1.-" evidence="6"/>
<dbReference type="InterPro" id="IPR050596">
    <property type="entry name" value="AspAT/PAT-like"/>
</dbReference>
<dbReference type="SUPFAM" id="SSF53383">
    <property type="entry name" value="PLP-dependent transferases"/>
    <property type="match status" value="1"/>
</dbReference>
<keyword evidence="5" id="KW-0663">Pyridoxal phosphate</keyword>
<comment type="similarity">
    <text evidence="2 6">Belongs to the class-I pyridoxal-phosphate-dependent aminotransferase family.</text>
</comment>
<dbReference type="EMBL" id="LR778114">
    <property type="protein sequence ID" value="CAB1128512.1"/>
    <property type="molecule type" value="Genomic_DNA"/>
</dbReference>
<comment type="cofactor">
    <cofactor evidence="1 6">
        <name>pyridoxal 5'-phosphate</name>
        <dbReference type="ChEBI" id="CHEBI:597326"/>
    </cofactor>
</comment>
<keyword evidence="4 6" id="KW-0808">Transferase</keyword>
<dbReference type="Gene3D" id="3.40.640.10">
    <property type="entry name" value="Type I PLP-dependent aspartate aminotransferase-like (Major domain)"/>
    <property type="match status" value="1"/>
</dbReference>
<evidence type="ECO:0000256" key="6">
    <source>
        <dbReference type="RuleBase" id="RU000481"/>
    </source>
</evidence>
<gene>
    <name evidence="8" type="primary">aspC</name>
    <name evidence="8" type="ORF">R50_1006</name>
</gene>
<dbReference type="PROSITE" id="PS00105">
    <property type="entry name" value="AA_TRANSFER_CLASS_1"/>
    <property type="match status" value="1"/>
</dbReference>
<accession>A0A6F8ZGC3</accession>
<dbReference type="Proteomes" id="UP000503399">
    <property type="component" value="Chromosome"/>
</dbReference>
<dbReference type="InterPro" id="IPR015424">
    <property type="entry name" value="PyrdxlP-dep_Trfase"/>
</dbReference>
<dbReference type="InterPro" id="IPR004838">
    <property type="entry name" value="NHTrfase_class1_PyrdxlP-BS"/>
</dbReference>
<proteinExistence type="inferred from homology"/>
<name>A0A6F8ZGC3_9FIRM</name>
<keyword evidence="3 6" id="KW-0032">Aminotransferase</keyword>
<dbReference type="InterPro" id="IPR015421">
    <property type="entry name" value="PyrdxlP-dep_Trfase_major"/>
</dbReference>
<evidence type="ECO:0000256" key="5">
    <source>
        <dbReference type="ARBA" id="ARBA00022898"/>
    </source>
</evidence>
<protein>
    <recommendedName>
        <fullName evidence="6">Aminotransferase</fullName>
        <ecNumber evidence="6">2.6.1.-</ecNumber>
    </recommendedName>
</protein>
<evidence type="ECO:0000313" key="8">
    <source>
        <dbReference type="EMBL" id="CAB1128512.1"/>
    </source>
</evidence>
<dbReference type="GO" id="GO:0006520">
    <property type="term" value="P:amino acid metabolic process"/>
    <property type="evidence" value="ECO:0007669"/>
    <property type="project" value="InterPro"/>
</dbReference>
<keyword evidence="9" id="KW-1185">Reference proteome</keyword>
<dbReference type="FunFam" id="3.40.640.10:FF:000033">
    <property type="entry name" value="Aspartate aminotransferase"/>
    <property type="match status" value="1"/>
</dbReference>
<dbReference type="KEGG" id="hfv:R50_1006"/>
<dbReference type="Gene3D" id="3.90.1150.10">
    <property type="entry name" value="Aspartate Aminotransferase, domain 1"/>
    <property type="match status" value="1"/>
</dbReference>
<sequence>MRLSRRAQQLAPSPTMAVDAKAKELKAQGRNIINFSAGEPDFDTPEPIRAAGIRAIENGHTRYTAVGGTPELKRAVAARIREDIGLTYAPGEILVSVGAKHSLFNAVMALVDPGDGVLLPVPYWVTYPEQIKLAEGVVQPVPLSAETGWALTAEAVEAALDGRSRGLILNSPSNPTGAVVPPEELARIAEVVRAHDLWVIADEIYARLLYDGARHQSIATFPGLRERTVVINGVSKAYAMTGWRIGYAAGPAEVIAAMTNLQSQSTSNPAAMTQDAAVEALAGPQEAVEAMRREFERRRRVALEGLAGVRGLRAFPPQGAFYLWIDAGEWMGRELRGRPIRNADDLALVLLEEAEVALVPGSGFGVPTYLRMSYATSTAHIREGLSRLQAVLGG</sequence>
<evidence type="ECO:0000256" key="4">
    <source>
        <dbReference type="ARBA" id="ARBA00022679"/>
    </source>
</evidence>
<dbReference type="GO" id="GO:0008483">
    <property type="term" value="F:transaminase activity"/>
    <property type="evidence" value="ECO:0007669"/>
    <property type="project" value="UniProtKB-KW"/>
</dbReference>
<dbReference type="InterPro" id="IPR004839">
    <property type="entry name" value="Aminotransferase_I/II_large"/>
</dbReference>
<dbReference type="PRINTS" id="PR00753">
    <property type="entry name" value="ACCSYNTHASE"/>
</dbReference>
<evidence type="ECO:0000256" key="1">
    <source>
        <dbReference type="ARBA" id="ARBA00001933"/>
    </source>
</evidence>
<evidence type="ECO:0000313" key="9">
    <source>
        <dbReference type="Proteomes" id="UP000503399"/>
    </source>
</evidence>